<feature type="transmembrane region" description="Helical" evidence="5">
    <location>
        <begin position="130"/>
        <end position="153"/>
    </location>
</feature>
<dbReference type="GO" id="GO:0016020">
    <property type="term" value="C:membrane"/>
    <property type="evidence" value="ECO:0007669"/>
    <property type="project" value="UniProtKB-SubCell"/>
</dbReference>
<evidence type="ECO:0000256" key="5">
    <source>
        <dbReference type="SAM" id="Phobius"/>
    </source>
</evidence>
<dbReference type="EMBL" id="JAWQEG010003659">
    <property type="protein sequence ID" value="KAK3865124.1"/>
    <property type="molecule type" value="Genomic_DNA"/>
</dbReference>
<keyword evidence="2 5" id="KW-0812">Transmembrane</keyword>
<evidence type="ECO:0000256" key="2">
    <source>
        <dbReference type="ARBA" id="ARBA00022692"/>
    </source>
</evidence>
<dbReference type="Pfam" id="PF04116">
    <property type="entry name" value="FA_hydroxylase"/>
    <property type="match status" value="1"/>
</dbReference>
<dbReference type="GO" id="GO:0008610">
    <property type="term" value="P:lipid biosynthetic process"/>
    <property type="evidence" value="ECO:0007669"/>
    <property type="project" value="InterPro"/>
</dbReference>
<dbReference type="Proteomes" id="UP001286313">
    <property type="component" value="Unassembled WGS sequence"/>
</dbReference>
<keyword evidence="4 5" id="KW-0472">Membrane</keyword>
<dbReference type="AlphaFoldDB" id="A0AAE1F0G4"/>
<reference evidence="7" key="1">
    <citation type="submission" date="2023-10" db="EMBL/GenBank/DDBJ databases">
        <title>Genome assemblies of two species of porcelain crab, Petrolisthes cinctipes and Petrolisthes manimaculis (Anomura: Porcellanidae).</title>
        <authorList>
            <person name="Angst P."/>
        </authorList>
    </citation>
    <scope>NUCLEOTIDE SEQUENCE</scope>
    <source>
        <strain evidence="7">PB745_01</strain>
        <tissue evidence="7">Gill</tissue>
    </source>
</reference>
<name>A0AAE1F0G4_PETCI</name>
<dbReference type="GO" id="GO:0016491">
    <property type="term" value="F:oxidoreductase activity"/>
    <property type="evidence" value="ECO:0007669"/>
    <property type="project" value="InterPro"/>
</dbReference>
<evidence type="ECO:0000256" key="3">
    <source>
        <dbReference type="ARBA" id="ARBA00022989"/>
    </source>
</evidence>
<proteinExistence type="predicted"/>
<evidence type="ECO:0000313" key="7">
    <source>
        <dbReference type="EMBL" id="KAK3865124.1"/>
    </source>
</evidence>
<keyword evidence="3 5" id="KW-1133">Transmembrane helix</keyword>
<sequence>MMMMKFVSLCCKVLIPYLPYPAILLVLSSFILEWIPSYILQTNVLLGVQQLWNALGMFCQQLYQGISIACDHNPSTLFIGVTAGVYYVSYWLPVLLFTIIDMSRISGLLRQYKISSDKTEPPNIHTILKCLLVVHLNQVLVTFPTLCCSYYVMMARGGDFTSTLPSLTKLVIHLAVFDVVDEVWSYYSHRILHLRYVYKYVHKMHHEWKNPISISSDYAHPLDHLHTVIPLVLGPLLMGSSPIILWVWVGLVTFSTVVHHSGYHLPFLTSPRFHFYHHQKPLECYGSMGLLDNLHGTDHTYKRSHHYPIDTTYYSLTPPVPPKQH</sequence>
<dbReference type="InterPro" id="IPR006694">
    <property type="entry name" value="Fatty_acid_hydroxylase"/>
</dbReference>
<evidence type="ECO:0000256" key="1">
    <source>
        <dbReference type="ARBA" id="ARBA00004370"/>
    </source>
</evidence>
<comment type="subcellular location">
    <subcellularLocation>
        <location evidence="1">Membrane</location>
    </subcellularLocation>
</comment>
<dbReference type="InterPro" id="IPR050307">
    <property type="entry name" value="Sterol_Desaturase_Related"/>
</dbReference>
<keyword evidence="8" id="KW-1185">Reference proteome</keyword>
<comment type="caution">
    <text evidence="7">The sequence shown here is derived from an EMBL/GenBank/DDBJ whole genome shotgun (WGS) entry which is preliminary data.</text>
</comment>
<dbReference type="PANTHER" id="PTHR11863">
    <property type="entry name" value="STEROL DESATURASE"/>
    <property type="match status" value="1"/>
</dbReference>
<gene>
    <name evidence="7" type="ORF">Pcinc_029239</name>
</gene>
<evidence type="ECO:0000313" key="8">
    <source>
        <dbReference type="Proteomes" id="UP001286313"/>
    </source>
</evidence>
<dbReference type="GO" id="GO:0005506">
    <property type="term" value="F:iron ion binding"/>
    <property type="evidence" value="ECO:0007669"/>
    <property type="project" value="InterPro"/>
</dbReference>
<protein>
    <recommendedName>
        <fullName evidence="6">Fatty acid hydroxylase domain-containing protein</fullName>
    </recommendedName>
</protein>
<evidence type="ECO:0000259" key="6">
    <source>
        <dbReference type="Pfam" id="PF04116"/>
    </source>
</evidence>
<feature type="domain" description="Fatty acid hydroxylase" evidence="6">
    <location>
        <begin position="175"/>
        <end position="297"/>
    </location>
</feature>
<accession>A0AAE1F0G4</accession>
<organism evidence="7 8">
    <name type="scientific">Petrolisthes cinctipes</name>
    <name type="common">Flat porcelain crab</name>
    <dbReference type="NCBI Taxonomy" id="88211"/>
    <lineage>
        <taxon>Eukaryota</taxon>
        <taxon>Metazoa</taxon>
        <taxon>Ecdysozoa</taxon>
        <taxon>Arthropoda</taxon>
        <taxon>Crustacea</taxon>
        <taxon>Multicrustacea</taxon>
        <taxon>Malacostraca</taxon>
        <taxon>Eumalacostraca</taxon>
        <taxon>Eucarida</taxon>
        <taxon>Decapoda</taxon>
        <taxon>Pleocyemata</taxon>
        <taxon>Anomura</taxon>
        <taxon>Galatheoidea</taxon>
        <taxon>Porcellanidae</taxon>
        <taxon>Petrolisthes</taxon>
    </lineage>
</organism>
<evidence type="ECO:0000256" key="4">
    <source>
        <dbReference type="ARBA" id="ARBA00023136"/>
    </source>
</evidence>